<feature type="transmembrane region" description="Helical" evidence="6">
    <location>
        <begin position="359"/>
        <end position="386"/>
    </location>
</feature>
<accession>A0ABQ6NX08</accession>
<gene>
    <name evidence="8" type="primary">mmr</name>
    <name evidence="8" type="ORF">PghCCS26_56390</name>
</gene>
<sequence>MEKALQQVSGRSRLLLLGLSLGYFMVLLDMTVVSVALPAIHEDLGGGLIDLQWVVNAYTIVFAGCLLSMGVFADRLGAKRVYIGGLILFFAASAASAIVSTTSALIALRAVLGIGGAALLPASLTLLSHSYPVPGERAKALGIWTAVTGAAMAAGPVVGGILVDSFGWRSIFLLNVPIAAISLLLTCMQAEETPRSAQKSFDAGGQITALAAIAALSFSLMEGQYYGWGSPVILGMVGLAALCIILFVVIEAKGQAPLFPLSLFKNSTVSTGLIAGMVINVGLSGVLFAWPLYFQQSKGLSAHAAGLSLLPMMLPLAFNPILTGRIVSRIGARKPMAAGFGLGAAGTLIPAWTHSGTSYAWTFIGLLLIGCGVSLVIPSLMAAVMASVAREQTGAVSGAINASRQLGSVLGVALVGAVLNSSESFLSGMQVSFILIAILLLGGSVLTLAVFGKRR</sequence>
<evidence type="ECO:0000256" key="5">
    <source>
        <dbReference type="ARBA" id="ARBA00023136"/>
    </source>
</evidence>
<feature type="transmembrane region" description="Helical" evidence="6">
    <location>
        <begin position="271"/>
        <end position="294"/>
    </location>
</feature>
<feature type="transmembrane region" description="Helical" evidence="6">
    <location>
        <begin position="335"/>
        <end position="353"/>
    </location>
</feature>
<dbReference type="InterPro" id="IPR020846">
    <property type="entry name" value="MFS_dom"/>
</dbReference>
<feature type="domain" description="Major facilitator superfamily (MFS) profile" evidence="7">
    <location>
        <begin position="15"/>
        <end position="455"/>
    </location>
</feature>
<dbReference type="CDD" id="cd17321">
    <property type="entry name" value="MFS_MMR_MDR_like"/>
    <property type="match status" value="1"/>
</dbReference>
<feature type="transmembrane region" description="Helical" evidence="6">
    <location>
        <begin position="300"/>
        <end position="323"/>
    </location>
</feature>
<reference evidence="8 9" key="1">
    <citation type="submission" date="2023-05" db="EMBL/GenBank/DDBJ databases">
        <title>Draft genome of Paenibacillus sp. CCS26.</title>
        <authorList>
            <person name="Akita H."/>
            <person name="Shinto Y."/>
            <person name="Kimura Z."/>
        </authorList>
    </citation>
    <scope>NUCLEOTIDE SEQUENCE [LARGE SCALE GENOMIC DNA]</scope>
    <source>
        <strain evidence="8 9">CCS26</strain>
    </source>
</reference>
<dbReference type="PROSITE" id="PS50850">
    <property type="entry name" value="MFS"/>
    <property type="match status" value="1"/>
</dbReference>
<feature type="transmembrane region" description="Helical" evidence="6">
    <location>
        <begin position="53"/>
        <end position="73"/>
    </location>
</feature>
<dbReference type="Gene3D" id="1.20.1250.20">
    <property type="entry name" value="MFS general substrate transporter like domains"/>
    <property type="match status" value="1"/>
</dbReference>
<feature type="transmembrane region" description="Helical" evidence="6">
    <location>
        <begin position="431"/>
        <end position="451"/>
    </location>
</feature>
<proteinExistence type="predicted"/>
<name>A0ABQ6NX08_9BACL</name>
<dbReference type="InterPro" id="IPR011701">
    <property type="entry name" value="MFS"/>
</dbReference>
<dbReference type="Proteomes" id="UP001285921">
    <property type="component" value="Unassembled WGS sequence"/>
</dbReference>
<dbReference type="PANTHER" id="PTHR42718">
    <property type="entry name" value="MAJOR FACILITATOR SUPERFAMILY MULTIDRUG TRANSPORTER MFSC"/>
    <property type="match status" value="1"/>
</dbReference>
<dbReference type="EMBL" id="BTCL01000030">
    <property type="protein sequence ID" value="GMK48509.1"/>
    <property type="molecule type" value="Genomic_DNA"/>
</dbReference>
<feature type="transmembrane region" description="Helical" evidence="6">
    <location>
        <begin position="398"/>
        <end position="419"/>
    </location>
</feature>
<dbReference type="InterPro" id="IPR036259">
    <property type="entry name" value="MFS_trans_sf"/>
</dbReference>
<dbReference type="SUPFAM" id="SSF103473">
    <property type="entry name" value="MFS general substrate transporter"/>
    <property type="match status" value="1"/>
</dbReference>
<feature type="transmembrane region" description="Helical" evidence="6">
    <location>
        <begin position="140"/>
        <end position="162"/>
    </location>
</feature>
<evidence type="ECO:0000313" key="8">
    <source>
        <dbReference type="EMBL" id="GMK48509.1"/>
    </source>
</evidence>
<protein>
    <submittedName>
        <fullName evidence="8">MFS transporter</fullName>
    </submittedName>
</protein>
<evidence type="ECO:0000256" key="6">
    <source>
        <dbReference type="SAM" id="Phobius"/>
    </source>
</evidence>
<keyword evidence="5 6" id="KW-0472">Membrane</keyword>
<dbReference type="Gene3D" id="1.20.1720.10">
    <property type="entry name" value="Multidrug resistance protein D"/>
    <property type="match status" value="1"/>
</dbReference>
<dbReference type="Pfam" id="PF07690">
    <property type="entry name" value="MFS_1"/>
    <property type="match status" value="1"/>
</dbReference>
<feature type="transmembrane region" description="Helical" evidence="6">
    <location>
        <begin position="232"/>
        <end position="250"/>
    </location>
</feature>
<comment type="caution">
    <text evidence="8">The sequence shown here is derived from an EMBL/GenBank/DDBJ whole genome shotgun (WGS) entry which is preliminary data.</text>
</comment>
<keyword evidence="3 6" id="KW-0812">Transmembrane</keyword>
<feature type="transmembrane region" description="Helical" evidence="6">
    <location>
        <begin position="21"/>
        <end position="41"/>
    </location>
</feature>
<evidence type="ECO:0000313" key="9">
    <source>
        <dbReference type="Proteomes" id="UP001285921"/>
    </source>
</evidence>
<dbReference type="PANTHER" id="PTHR42718:SF9">
    <property type="entry name" value="MAJOR FACILITATOR SUPERFAMILY MULTIDRUG TRANSPORTER MFSC"/>
    <property type="match status" value="1"/>
</dbReference>
<evidence type="ECO:0000256" key="4">
    <source>
        <dbReference type="ARBA" id="ARBA00022989"/>
    </source>
</evidence>
<dbReference type="RefSeq" id="WP_317982104.1">
    <property type="nucleotide sequence ID" value="NZ_BTCL01000030.1"/>
</dbReference>
<evidence type="ECO:0000256" key="3">
    <source>
        <dbReference type="ARBA" id="ARBA00022692"/>
    </source>
</evidence>
<feature type="transmembrane region" description="Helical" evidence="6">
    <location>
        <begin position="200"/>
        <end position="220"/>
    </location>
</feature>
<comment type="subcellular location">
    <subcellularLocation>
        <location evidence="1">Cell membrane</location>
        <topology evidence="1">Multi-pass membrane protein</topology>
    </subcellularLocation>
</comment>
<evidence type="ECO:0000259" key="7">
    <source>
        <dbReference type="PROSITE" id="PS50850"/>
    </source>
</evidence>
<organism evidence="8 9">
    <name type="scientific">Paenibacillus glycanilyticus</name>
    <dbReference type="NCBI Taxonomy" id="126569"/>
    <lineage>
        <taxon>Bacteria</taxon>
        <taxon>Bacillati</taxon>
        <taxon>Bacillota</taxon>
        <taxon>Bacilli</taxon>
        <taxon>Bacillales</taxon>
        <taxon>Paenibacillaceae</taxon>
        <taxon>Paenibacillus</taxon>
    </lineage>
</organism>
<keyword evidence="4 6" id="KW-1133">Transmembrane helix</keyword>
<evidence type="ECO:0000256" key="2">
    <source>
        <dbReference type="ARBA" id="ARBA00022448"/>
    </source>
</evidence>
<keyword evidence="9" id="KW-1185">Reference proteome</keyword>
<evidence type="ECO:0000256" key="1">
    <source>
        <dbReference type="ARBA" id="ARBA00004651"/>
    </source>
</evidence>
<feature type="transmembrane region" description="Helical" evidence="6">
    <location>
        <begin position="80"/>
        <end position="100"/>
    </location>
</feature>
<feature type="transmembrane region" description="Helical" evidence="6">
    <location>
        <begin position="168"/>
        <end position="188"/>
    </location>
</feature>
<feature type="transmembrane region" description="Helical" evidence="6">
    <location>
        <begin position="106"/>
        <end position="128"/>
    </location>
</feature>
<keyword evidence="2" id="KW-0813">Transport</keyword>